<feature type="transmembrane region" description="Helical" evidence="6">
    <location>
        <begin position="251"/>
        <end position="271"/>
    </location>
</feature>
<feature type="domain" description="EamA" evidence="7">
    <location>
        <begin position="16"/>
        <end position="144"/>
    </location>
</feature>
<dbReference type="SUPFAM" id="SSF103481">
    <property type="entry name" value="Multidrug resistance efflux transporter EmrE"/>
    <property type="match status" value="2"/>
</dbReference>
<evidence type="ECO:0000256" key="3">
    <source>
        <dbReference type="ARBA" id="ARBA00022692"/>
    </source>
</evidence>
<dbReference type="InterPro" id="IPR000620">
    <property type="entry name" value="EamA_dom"/>
</dbReference>
<comment type="subcellular location">
    <subcellularLocation>
        <location evidence="1">Membrane</location>
        <topology evidence="1">Multi-pass membrane protein</topology>
    </subcellularLocation>
</comment>
<evidence type="ECO:0000256" key="1">
    <source>
        <dbReference type="ARBA" id="ARBA00004141"/>
    </source>
</evidence>
<evidence type="ECO:0000313" key="8">
    <source>
        <dbReference type="EMBL" id="PJC31608.1"/>
    </source>
</evidence>
<evidence type="ECO:0000256" key="5">
    <source>
        <dbReference type="ARBA" id="ARBA00023136"/>
    </source>
</evidence>
<dbReference type="EMBL" id="PFSC01000108">
    <property type="protein sequence ID" value="PJC31608.1"/>
    <property type="molecule type" value="Genomic_DNA"/>
</dbReference>
<feature type="transmembrane region" description="Helical" evidence="6">
    <location>
        <begin position="72"/>
        <end position="94"/>
    </location>
</feature>
<name>A0A2M8EYI0_9BACT</name>
<comment type="caution">
    <text evidence="8">The sequence shown here is derived from an EMBL/GenBank/DDBJ whole genome shotgun (WGS) entry which is preliminary data.</text>
</comment>
<feature type="transmembrane region" description="Helical" evidence="6">
    <location>
        <begin position="127"/>
        <end position="144"/>
    </location>
</feature>
<keyword evidence="4 6" id="KW-1133">Transmembrane helix</keyword>
<dbReference type="GO" id="GO:0016020">
    <property type="term" value="C:membrane"/>
    <property type="evidence" value="ECO:0007669"/>
    <property type="project" value="UniProtKB-SubCell"/>
</dbReference>
<dbReference type="Pfam" id="PF00892">
    <property type="entry name" value="EamA"/>
    <property type="match status" value="2"/>
</dbReference>
<evidence type="ECO:0000256" key="4">
    <source>
        <dbReference type="ARBA" id="ARBA00022989"/>
    </source>
</evidence>
<evidence type="ECO:0000259" key="7">
    <source>
        <dbReference type="Pfam" id="PF00892"/>
    </source>
</evidence>
<organism evidence="8 9">
    <name type="scientific">Candidatus Roizmanbacteria bacterium CG_4_9_14_0_2_um_filter_39_13</name>
    <dbReference type="NCBI Taxonomy" id="1974839"/>
    <lineage>
        <taxon>Bacteria</taxon>
        <taxon>Candidatus Roizmaniibacteriota</taxon>
    </lineage>
</organism>
<proteinExistence type="inferred from homology"/>
<feature type="domain" description="EamA" evidence="7">
    <location>
        <begin position="158"/>
        <end position="294"/>
    </location>
</feature>
<reference evidence="9" key="1">
    <citation type="submission" date="2017-09" db="EMBL/GenBank/DDBJ databases">
        <title>Depth-based differentiation of microbial function through sediment-hosted aquifers and enrichment of novel symbionts in the deep terrestrial subsurface.</title>
        <authorList>
            <person name="Probst A.J."/>
            <person name="Ladd B."/>
            <person name="Jarett J.K."/>
            <person name="Geller-Mcgrath D.E."/>
            <person name="Sieber C.M.K."/>
            <person name="Emerson J.B."/>
            <person name="Anantharaman K."/>
            <person name="Thomas B.C."/>
            <person name="Malmstrom R."/>
            <person name="Stieglmeier M."/>
            <person name="Klingl A."/>
            <person name="Woyke T."/>
            <person name="Ryan C.M."/>
            <person name="Banfield J.F."/>
        </authorList>
    </citation>
    <scope>NUCLEOTIDE SEQUENCE [LARGE SCALE GENOMIC DNA]</scope>
</reference>
<dbReference type="PANTHER" id="PTHR32322:SF2">
    <property type="entry name" value="EAMA DOMAIN-CONTAINING PROTEIN"/>
    <property type="match status" value="1"/>
</dbReference>
<comment type="similarity">
    <text evidence="2">Belongs to the EamA transporter family.</text>
</comment>
<gene>
    <name evidence="8" type="ORF">CO051_04045</name>
</gene>
<dbReference type="Proteomes" id="UP000231383">
    <property type="component" value="Unassembled WGS sequence"/>
</dbReference>
<keyword evidence="5 6" id="KW-0472">Membrane</keyword>
<evidence type="ECO:0000313" key="9">
    <source>
        <dbReference type="Proteomes" id="UP000231383"/>
    </source>
</evidence>
<dbReference type="Gene3D" id="1.10.3730.20">
    <property type="match status" value="1"/>
</dbReference>
<feature type="transmembrane region" description="Helical" evidence="6">
    <location>
        <begin position="159"/>
        <end position="180"/>
    </location>
</feature>
<feature type="transmembrane region" description="Helical" evidence="6">
    <location>
        <begin position="46"/>
        <end position="66"/>
    </location>
</feature>
<dbReference type="InterPro" id="IPR050638">
    <property type="entry name" value="AA-Vitamin_Transporters"/>
</dbReference>
<feature type="transmembrane region" description="Helical" evidence="6">
    <location>
        <begin position="101"/>
        <end position="121"/>
    </location>
</feature>
<accession>A0A2M8EYI0</accession>
<protein>
    <recommendedName>
        <fullName evidence="7">EamA domain-containing protein</fullName>
    </recommendedName>
</protein>
<evidence type="ECO:0000256" key="6">
    <source>
        <dbReference type="SAM" id="Phobius"/>
    </source>
</evidence>
<dbReference type="AlphaFoldDB" id="A0A2M8EYI0"/>
<feature type="transmembrane region" description="Helical" evidence="6">
    <location>
        <begin position="186"/>
        <end position="207"/>
    </location>
</feature>
<dbReference type="InterPro" id="IPR037185">
    <property type="entry name" value="EmrE-like"/>
</dbReference>
<sequence>MKSIGAIISWFRDKNMWFIFAFIGAFITGIGQVLVKRGQVKLTPLLDNFIAMIIVNLILVPFLWIWGVDINVGIDIILYALIAATMYAIFYYIISVGDISLMISLINAFPVVTIFLAISFLHEWPNLYQWIGIILVVFGTILISREKEEKKIVKNRKRWMLWGLFGAFTIGTAEFVTKLATNKVDGFTFTFFVYIMYIPILIIFMVYDKAGRKLHLLKSKASLIYTVIGIFFIELGLIAIALAYQYGLASLVSPIVASHLLITAILAVIFLKEKLLNIQKLGIVFTLIGLIIIGMMT</sequence>
<keyword evidence="3 6" id="KW-0812">Transmembrane</keyword>
<feature type="transmembrane region" description="Helical" evidence="6">
    <location>
        <begin position="278"/>
        <end position="296"/>
    </location>
</feature>
<feature type="transmembrane region" description="Helical" evidence="6">
    <location>
        <begin position="16"/>
        <end position="34"/>
    </location>
</feature>
<dbReference type="PANTHER" id="PTHR32322">
    <property type="entry name" value="INNER MEMBRANE TRANSPORTER"/>
    <property type="match status" value="1"/>
</dbReference>
<feature type="transmembrane region" description="Helical" evidence="6">
    <location>
        <begin position="223"/>
        <end position="245"/>
    </location>
</feature>
<evidence type="ECO:0000256" key="2">
    <source>
        <dbReference type="ARBA" id="ARBA00007362"/>
    </source>
</evidence>